<feature type="transmembrane region" description="Helical" evidence="1">
    <location>
        <begin position="15"/>
        <end position="34"/>
    </location>
</feature>
<keyword evidence="1" id="KW-0812">Transmembrane</keyword>
<dbReference type="STRING" id="1028.SAMN05661096_00680"/>
<keyword evidence="3" id="KW-1185">Reference proteome</keyword>
<dbReference type="AlphaFoldDB" id="A0A1X7IJC6"/>
<accession>A0A1X7IJC6</accession>
<organism evidence="2 3">
    <name type="scientific">Marivirga sericea</name>
    <dbReference type="NCBI Taxonomy" id="1028"/>
    <lineage>
        <taxon>Bacteria</taxon>
        <taxon>Pseudomonadati</taxon>
        <taxon>Bacteroidota</taxon>
        <taxon>Cytophagia</taxon>
        <taxon>Cytophagales</taxon>
        <taxon>Marivirgaceae</taxon>
        <taxon>Marivirga</taxon>
    </lineage>
</organism>
<name>A0A1X7IJC6_9BACT</name>
<evidence type="ECO:0000313" key="2">
    <source>
        <dbReference type="EMBL" id="SMG14487.1"/>
    </source>
</evidence>
<keyword evidence="1" id="KW-1133">Transmembrane helix</keyword>
<feature type="transmembrane region" description="Helical" evidence="1">
    <location>
        <begin position="46"/>
        <end position="65"/>
    </location>
</feature>
<dbReference type="RefSeq" id="WP_085515666.1">
    <property type="nucleotide sequence ID" value="NZ_FXAW01000001.1"/>
</dbReference>
<sequence>MNSFSENVAFENSLVLWHLLLLIGLWILGIYWEFQKRKPRKGARIIALSLVLISLYVIYLSPYTLTEKPLKSALIINRDIPDSIIDSLKLIYEVSILKQNQKGRFELGETGKESSINELDFQLDTVFVYGYVPHLNPEYYKIRKDIVMEKGLKLHYPKSIAFGDSLKIGIQNLNSRDTRISATIGQDTVSKFLPKEGKIDLSILPKFNGALLSKISTDDANYHFAVSVEKPEKYIMQILSASPDFEWKFFVDFLKSKEHSVYQKTQISKDKFKSAFVNWHDSLQINRGVANDLKVLFTDAKAWEDLSSNAKRDFLKKLESNDGSLIFRTSPNSQIQLDLDKSKSTNIFSTSDNLLESNDYNYLQFNNLRDLDEVAQNAVFRKVLPELIVGVINFQSSFQLKLSGKDKEYAQLWSPIFNDLIRKSGDEFYDKTEWPVQFQPFFFRLWAEAKRENILVITPTSDTIYLASKVDYLFAGRQHFMFYPKQEGWHFVQLKNQEAPIPFYVHPEDEIRQSEFLLNYNYDYLKYLNFAKSVIQQEKRSFNRKSVTIWFFILFIIGVTYLWIEDKIT</sequence>
<protein>
    <submittedName>
        <fullName evidence="2">Uncharacterized protein</fullName>
    </submittedName>
</protein>
<gene>
    <name evidence="2" type="ORF">SAMN05661096_00680</name>
</gene>
<keyword evidence="1" id="KW-0472">Membrane</keyword>
<feature type="transmembrane region" description="Helical" evidence="1">
    <location>
        <begin position="547"/>
        <end position="564"/>
    </location>
</feature>
<evidence type="ECO:0000313" key="3">
    <source>
        <dbReference type="Proteomes" id="UP000193804"/>
    </source>
</evidence>
<evidence type="ECO:0000256" key="1">
    <source>
        <dbReference type="SAM" id="Phobius"/>
    </source>
</evidence>
<dbReference type="OrthoDB" id="980086at2"/>
<reference evidence="3" key="1">
    <citation type="submission" date="2017-04" db="EMBL/GenBank/DDBJ databases">
        <authorList>
            <person name="Varghese N."/>
            <person name="Submissions S."/>
        </authorList>
    </citation>
    <scope>NUCLEOTIDE SEQUENCE [LARGE SCALE GENOMIC DNA]</scope>
    <source>
        <strain evidence="3">DSM 4125</strain>
    </source>
</reference>
<dbReference type="EMBL" id="FXAW01000001">
    <property type="protein sequence ID" value="SMG14487.1"/>
    <property type="molecule type" value="Genomic_DNA"/>
</dbReference>
<proteinExistence type="predicted"/>
<dbReference type="Proteomes" id="UP000193804">
    <property type="component" value="Unassembled WGS sequence"/>
</dbReference>